<dbReference type="eggNOG" id="KOG1418">
    <property type="taxonomic scope" value="Eukaryota"/>
</dbReference>
<evidence type="ECO:0000256" key="1">
    <source>
        <dbReference type="ARBA" id="ARBA00004141"/>
    </source>
</evidence>
<dbReference type="Gene3D" id="1.10.287.70">
    <property type="match status" value="1"/>
</dbReference>
<reference evidence="11 12" key="1">
    <citation type="journal article" date="2008" name="Nature">
        <title>The genome of the model beetle and pest Tribolium castaneum.</title>
        <authorList>
            <consortium name="Tribolium Genome Sequencing Consortium"/>
            <person name="Richards S."/>
            <person name="Gibbs R.A."/>
            <person name="Weinstock G.M."/>
            <person name="Brown S.J."/>
            <person name="Denell R."/>
            <person name="Beeman R.W."/>
            <person name="Gibbs R."/>
            <person name="Beeman R.W."/>
            <person name="Brown S.J."/>
            <person name="Bucher G."/>
            <person name="Friedrich M."/>
            <person name="Grimmelikhuijzen C.J."/>
            <person name="Klingler M."/>
            <person name="Lorenzen M."/>
            <person name="Richards S."/>
            <person name="Roth S."/>
            <person name="Schroder R."/>
            <person name="Tautz D."/>
            <person name="Zdobnov E.M."/>
            <person name="Muzny D."/>
            <person name="Gibbs R.A."/>
            <person name="Weinstock G.M."/>
            <person name="Attaway T."/>
            <person name="Bell S."/>
            <person name="Buhay C.J."/>
            <person name="Chandrabose M.N."/>
            <person name="Chavez D."/>
            <person name="Clerk-Blankenburg K.P."/>
            <person name="Cree A."/>
            <person name="Dao M."/>
            <person name="Davis C."/>
            <person name="Chacko J."/>
            <person name="Dinh H."/>
            <person name="Dugan-Rocha S."/>
            <person name="Fowler G."/>
            <person name="Garner T.T."/>
            <person name="Garnes J."/>
            <person name="Gnirke A."/>
            <person name="Hawes A."/>
            <person name="Hernandez J."/>
            <person name="Hines S."/>
            <person name="Holder M."/>
            <person name="Hume J."/>
            <person name="Jhangiani S.N."/>
            <person name="Joshi V."/>
            <person name="Khan Z.M."/>
            <person name="Jackson L."/>
            <person name="Kovar C."/>
            <person name="Kowis A."/>
            <person name="Lee S."/>
            <person name="Lewis L.R."/>
            <person name="Margolis J."/>
            <person name="Morgan M."/>
            <person name="Nazareth L.V."/>
            <person name="Nguyen N."/>
            <person name="Okwuonu G."/>
            <person name="Parker D."/>
            <person name="Richards S."/>
            <person name="Ruiz S.J."/>
            <person name="Santibanez J."/>
            <person name="Savard J."/>
            <person name="Scherer S.E."/>
            <person name="Schneider B."/>
            <person name="Sodergren E."/>
            <person name="Tautz D."/>
            <person name="Vattahil S."/>
            <person name="Villasana D."/>
            <person name="White C.S."/>
            <person name="Wright R."/>
            <person name="Park Y."/>
            <person name="Beeman R.W."/>
            <person name="Lord J."/>
            <person name="Oppert B."/>
            <person name="Lorenzen M."/>
            <person name="Brown S."/>
            <person name="Wang L."/>
            <person name="Savard J."/>
            <person name="Tautz D."/>
            <person name="Richards S."/>
            <person name="Weinstock G."/>
            <person name="Gibbs R.A."/>
            <person name="Liu Y."/>
            <person name="Worley K."/>
            <person name="Weinstock G."/>
            <person name="Elsik C.G."/>
            <person name="Reese J.T."/>
            <person name="Elhaik E."/>
            <person name="Landan G."/>
            <person name="Graur D."/>
            <person name="Arensburger P."/>
            <person name="Atkinson P."/>
            <person name="Beeman R.W."/>
            <person name="Beidler J."/>
            <person name="Brown S.J."/>
            <person name="Demuth J.P."/>
            <person name="Drury D.W."/>
            <person name="Du Y.Z."/>
            <person name="Fujiwara H."/>
            <person name="Lorenzen M."/>
            <person name="Maselli V."/>
            <person name="Osanai M."/>
            <person name="Park Y."/>
            <person name="Robertson H.M."/>
            <person name="Tu Z."/>
            <person name="Wang J.J."/>
            <person name="Wang S."/>
            <person name="Richards S."/>
            <person name="Song H."/>
            <person name="Zhang L."/>
            <person name="Sodergren E."/>
            <person name="Werner D."/>
            <person name="Stanke M."/>
            <person name="Morgenstern B."/>
            <person name="Solovyev V."/>
            <person name="Kosarev P."/>
            <person name="Brown G."/>
            <person name="Chen H.C."/>
            <person name="Ermolaeva O."/>
            <person name="Hlavina W."/>
            <person name="Kapustin Y."/>
            <person name="Kiryutin B."/>
            <person name="Kitts P."/>
            <person name="Maglott D."/>
            <person name="Pruitt K."/>
            <person name="Sapojnikov V."/>
            <person name="Souvorov A."/>
            <person name="Mackey A.J."/>
            <person name="Waterhouse R.M."/>
            <person name="Wyder S."/>
            <person name="Zdobnov E.M."/>
            <person name="Zdobnov E.M."/>
            <person name="Wyder S."/>
            <person name="Kriventseva E.V."/>
            <person name="Kadowaki T."/>
            <person name="Bork P."/>
            <person name="Aranda M."/>
            <person name="Bao R."/>
            <person name="Beermann A."/>
            <person name="Berns N."/>
            <person name="Bolognesi R."/>
            <person name="Bonneton F."/>
            <person name="Bopp D."/>
            <person name="Brown S.J."/>
            <person name="Bucher G."/>
            <person name="Butts T."/>
            <person name="Chaumot A."/>
            <person name="Denell R.E."/>
            <person name="Ferrier D.E."/>
            <person name="Friedrich M."/>
            <person name="Gordon C.M."/>
            <person name="Jindra M."/>
            <person name="Klingler M."/>
            <person name="Lan Q."/>
            <person name="Lattorff H.M."/>
            <person name="Laudet V."/>
            <person name="von Levetsow C."/>
            <person name="Liu Z."/>
            <person name="Lutz R."/>
            <person name="Lynch J.A."/>
            <person name="da Fonseca R.N."/>
            <person name="Posnien N."/>
            <person name="Reuter R."/>
            <person name="Roth S."/>
            <person name="Savard J."/>
            <person name="Schinko J.B."/>
            <person name="Schmitt C."/>
            <person name="Schoppmeier M."/>
            <person name="Schroder R."/>
            <person name="Shippy T.D."/>
            <person name="Simonnet F."/>
            <person name="Marques-Souza H."/>
            <person name="Tautz D."/>
            <person name="Tomoyasu Y."/>
            <person name="Trauner J."/>
            <person name="Van der Zee M."/>
            <person name="Vervoort M."/>
            <person name="Wittkopp N."/>
            <person name="Wimmer E.A."/>
            <person name="Yang X."/>
            <person name="Jones A.K."/>
            <person name="Sattelle D.B."/>
            <person name="Ebert P.R."/>
            <person name="Nelson D."/>
            <person name="Scott J.G."/>
            <person name="Beeman R.W."/>
            <person name="Muthukrishnan S."/>
            <person name="Kramer K.J."/>
            <person name="Arakane Y."/>
            <person name="Beeman R.W."/>
            <person name="Zhu Q."/>
            <person name="Hogenkamp D."/>
            <person name="Dixit R."/>
            <person name="Oppert B."/>
            <person name="Jiang H."/>
            <person name="Zou Z."/>
            <person name="Marshall J."/>
            <person name="Elpidina E."/>
            <person name="Vinokurov K."/>
            <person name="Oppert C."/>
            <person name="Zou Z."/>
            <person name="Evans J."/>
            <person name="Lu Z."/>
            <person name="Zhao P."/>
            <person name="Sumathipala N."/>
            <person name="Altincicek B."/>
            <person name="Vilcinskas A."/>
            <person name="Williams M."/>
            <person name="Hultmark D."/>
            <person name="Hetru C."/>
            <person name="Jiang H."/>
            <person name="Grimmelikhuijzen C.J."/>
            <person name="Hauser F."/>
            <person name="Cazzamali G."/>
            <person name="Williamson M."/>
            <person name="Park Y."/>
            <person name="Li B."/>
            <person name="Tanaka Y."/>
            <person name="Predel R."/>
            <person name="Neupert S."/>
            <person name="Schachtner J."/>
            <person name="Verleyen P."/>
            <person name="Raible F."/>
            <person name="Bork P."/>
            <person name="Friedrich M."/>
            <person name="Walden K.K."/>
            <person name="Robertson H.M."/>
            <person name="Angeli S."/>
            <person name="Foret S."/>
            <person name="Bucher G."/>
            <person name="Schuetz S."/>
            <person name="Maleszka R."/>
            <person name="Wimmer E.A."/>
            <person name="Beeman R.W."/>
            <person name="Lorenzen M."/>
            <person name="Tomoyasu Y."/>
            <person name="Miller S.C."/>
            <person name="Grossmann D."/>
            <person name="Bucher G."/>
        </authorList>
    </citation>
    <scope>NUCLEOTIDE SEQUENCE [LARGE SCALE GENOMIC DNA]</scope>
    <source>
        <strain evidence="11 12">Georgia GA2</strain>
    </source>
</reference>
<dbReference type="PANTHER" id="PTHR31296">
    <property type="entry name" value="UPF0565 PROTEIN C2ORF69"/>
    <property type="match status" value="1"/>
</dbReference>
<evidence type="ECO:0000256" key="2">
    <source>
        <dbReference type="ARBA" id="ARBA00022448"/>
    </source>
</evidence>
<dbReference type="EMBL" id="KQ971382">
    <property type="protein sequence ID" value="KYB24942.1"/>
    <property type="molecule type" value="Genomic_DNA"/>
</dbReference>
<evidence type="ECO:0000256" key="6">
    <source>
        <dbReference type="ARBA" id="ARBA00023136"/>
    </source>
</evidence>
<reference evidence="11 12" key="2">
    <citation type="journal article" date="2010" name="Nucleic Acids Res.">
        <title>BeetleBase in 2010: revisions to provide comprehensive genomic information for Tribolium castaneum.</title>
        <authorList>
            <person name="Kim H.S."/>
            <person name="Murphy T."/>
            <person name="Xia J."/>
            <person name="Caragea D."/>
            <person name="Park Y."/>
            <person name="Beeman R.W."/>
            <person name="Lorenzen M.D."/>
            <person name="Butcher S."/>
            <person name="Manak J.R."/>
            <person name="Brown S.J."/>
        </authorList>
    </citation>
    <scope>GENOME REANNOTATION</scope>
    <source>
        <strain evidence="11 12">Georgia GA2</strain>
    </source>
</reference>
<keyword evidence="12" id="KW-1185">Reference proteome</keyword>
<dbReference type="SUPFAM" id="SSF81324">
    <property type="entry name" value="Voltage-gated potassium channels"/>
    <property type="match status" value="2"/>
</dbReference>
<protein>
    <recommendedName>
        <fullName evidence="10">Potassium channel domain-containing protein</fullName>
    </recommendedName>
</protein>
<sequence>MPRRRYTPETDPREKIKDYFRKFIAFMCSQVGVGALVVCYTLIGAVGFSRLESTFNDTSVTRVASIRGNYTRLLWLVARKTNVFNQTEFFIDTNEKLKNFQNEMVLVIKKGYNGHDGGKMWTFPAALMFALSVITMIGYGNLVPRTGWGKFATVVYAVFGIPLFVLYFLNVGEILAGCFKWVYTKLYECSTKRGEEKVHKRIVVPTTACLWVMGGYILTGAIMFAEWEHWTYLDSAYFCVTSLCKLGLGDFVPGTASQNGNESKLVINFIYILVGMGLVAMCFNLMREEVRVKVEEFREDFRQCLEDTRVRIEEWYCIGMRYLNVNGYENRTNDVIYIRPLQNGNKTAVIYFGGDIQDFTENMQSHRDNKNYLDWSLDNTSQILQNAFPASHVILIRPARMEYKTFSCFENFVPCANCGVPQHTPMHHAVEHLENLIGNLEKLSQDCLSDLDLVLIGFSKGCVVLNQFLYEFHTLGEKTQFVEKIKTMFWLDGGHSGGKNTWVTSRPILETLAKFGIQVRIHVSPYQIGDERRPWIKKEERIFYNTLFGLNVQVARLVHSPDLPPTIYQHFAVLNEFNRK</sequence>
<feature type="transmembrane region" description="Helical" evidence="9">
    <location>
        <begin position="23"/>
        <end position="48"/>
    </location>
</feature>
<dbReference type="Proteomes" id="UP000007266">
    <property type="component" value="Linkage group 10"/>
</dbReference>
<evidence type="ECO:0000256" key="9">
    <source>
        <dbReference type="SAM" id="Phobius"/>
    </source>
</evidence>
<dbReference type="GO" id="GO:0005267">
    <property type="term" value="F:potassium channel activity"/>
    <property type="evidence" value="ECO:0007669"/>
    <property type="project" value="InterPro"/>
</dbReference>
<comment type="subcellular location">
    <subcellularLocation>
        <location evidence="1">Membrane</location>
        <topology evidence="1">Multi-pass membrane protein</topology>
    </subcellularLocation>
</comment>
<keyword evidence="6 9" id="KW-0472">Membrane</keyword>
<feature type="transmembrane region" description="Helical" evidence="9">
    <location>
        <begin position="265"/>
        <end position="286"/>
    </location>
</feature>
<dbReference type="GO" id="GO:0016020">
    <property type="term" value="C:membrane"/>
    <property type="evidence" value="ECO:0007669"/>
    <property type="project" value="UniProtKB-SubCell"/>
</dbReference>
<keyword evidence="4 9" id="KW-1133">Transmembrane helix</keyword>
<evidence type="ECO:0000256" key="5">
    <source>
        <dbReference type="ARBA" id="ARBA00023065"/>
    </source>
</evidence>
<comment type="similarity">
    <text evidence="8">Belongs to the two pore domain potassium channel (TC 1.A.1.8) family.</text>
</comment>
<evidence type="ECO:0000313" key="11">
    <source>
        <dbReference type="EMBL" id="KYB24942.1"/>
    </source>
</evidence>
<dbReference type="InParanoid" id="A0A139WAJ0"/>
<gene>
    <name evidence="11" type="primary">AUGUSTUS-3.0.2_31454</name>
    <name evidence="11" type="ORF">TcasGA2_TC031454</name>
</gene>
<evidence type="ECO:0000259" key="10">
    <source>
        <dbReference type="Pfam" id="PF07885"/>
    </source>
</evidence>
<proteinExistence type="inferred from homology"/>
<keyword evidence="7 8" id="KW-0407">Ion channel</keyword>
<dbReference type="Pfam" id="PF10561">
    <property type="entry name" value="C2orf69"/>
    <property type="match status" value="2"/>
</dbReference>
<dbReference type="STRING" id="7070.A0A139WAJ0"/>
<evidence type="ECO:0000256" key="3">
    <source>
        <dbReference type="ARBA" id="ARBA00022692"/>
    </source>
</evidence>
<feature type="transmembrane region" description="Helical" evidence="9">
    <location>
        <begin position="154"/>
        <end position="182"/>
    </location>
</feature>
<accession>A0A139WAJ0</accession>
<evidence type="ECO:0000256" key="7">
    <source>
        <dbReference type="ARBA" id="ARBA00023303"/>
    </source>
</evidence>
<feature type="domain" description="Potassium channel" evidence="10">
    <location>
        <begin position="214"/>
        <end position="288"/>
    </location>
</feature>
<dbReference type="InterPro" id="IPR003280">
    <property type="entry name" value="2pore_dom_K_chnl"/>
</dbReference>
<dbReference type="InterPro" id="IPR018881">
    <property type="entry name" value="C2orf69_mit"/>
</dbReference>
<dbReference type="PANTHER" id="PTHR31296:SF1">
    <property type="entry name" value="MITOCHONDRIAL PROTEIN C2ORF69"/>
    <property type="match status" value="1"/>
</dbReference>
<dbReference type="InterPro" id="IPR013099">
    <property type="entry name" value="K_chnl_dom"/>
</dbReference>
<dbReference type="FunCoup" id="A0A139WAJ0">
    <property type="interactions" value="7"/>
</dbReference>
<keyword evidence="5 8" id="KW-0406">Ion transport</keyword>
<dbReference type="PRINTS" id="PR01333">
    <property type="entry name" value="2POREKCHANEL"/>
</dbReference>
<evidence type="ECO:0000256" key="4">
    <source>
        <dbReference type="ARBA" id="ARBA00022989"/>
    </source>
</evidence>
<dbReference type="AlphaFoldDB" id="A0A139WAJ0"/>
<feature type="transmembrane region" description="Helical" evidence="9">
    <location>
        <begin position="202"/>
        <end position="224"/>
    </location>
</feature>
<evidence type="ECO:0000313" key="12">
    <source>
        <dbReference type="Proteomes" id="UP000007266"/>
    </source>
</evidence>
<dbReference type="GO" id="GO:0005739">
    <property type="term" value="C:mitochondrion"/>
    <property type="evidence" value="ECO:0000318"/>
    <property type="project" value="GO_Central"/>
</dbReference>
<dbReference type="Pfam" id="PF07885">
    <property type="entry name" value="Ion_trans_2"/>
    <property type="match status" value="2"/>
</dbReference>
<keyword evidence="2 8" id="KW-0813">Transport</keyword>
<evidence type="ECO:0000256" key="8">
    <source>
        <dbReference type="RuleBase" id="RU003857"/>
    </source>
</evidence>
<name>A0A139WAJ0_TRICA</name>
<feature type="transmembrane region" description="Helical" evidence="9">
    <location>
        <begin position="121"/>
        <end position="142"/>
    </location>
</feature>
<feature type="domain" description="Potassium channel" evidence="10">
    <location>
        <begin position="119"/>
        <end position="175"/>
    </location>
</feature>
<dbReference type="OMA" id="FNETEWI"/>
<organism evidence="11 12">
    <name type="scientific">Tribolium castaneum</name>
    <name type="common">Red flour beetle</name>
    <dbReference type="NCBI Taxonomy" id="7070"/>
    <lineage>
        <taxon>Eukaryota</taxon>
        <taxon>Metazoa</taxon>
        <taxon>Ecdysozoa</taxon>
        <taxon>Arthropoda</taxon>
        <taxon>Hexapoda</taxon>
        <taxon>Insecta</taxon>
        <taxon>Pterygota</taxon>
        <taxon>Neoptera</taxon>
        <taxon>Endopterygota</taxon>
        <taxon>Coleoptera</taxon>
        <taxon>Polyphaga</taxon>
        <taxon>Cucujiformia</taxon>
        <taxon>Tenebrionidae</taxon>
        <taxon>Tenebrionidae incertae sedis</taxon>
        <taxon>Tribolium</taxon>
    </lineage>
</organism>
<keyword evidence="3 8" id="KW-0812">Transmembrane</keyword>